<dbReference type="GO" id="GO:0009279">
    <property type="term" value="C:cell outer membrane"/>
    <property type="evidence" value="ECO:0007669"/>
    <property type="project" value="UniProtKB-SubCell"/>
</dbReference>
<dbReference type="Pfam" id="PF00593">
    <property type="entry name" value="TonB_dep_Rec_b-barrel"/>
    <property type="match status" value="1"/>
</dbReference>
<dbReference type="Proteomes" id="UP000652567">
    <property type="component" value="Unassembled WGS sequence"/>
</dbReference>
<dbReference type="InterPro" id="IPR039426">
    <property type="entry name" value="TonB-dep_rcpt-like"/>
</dbReference>
<protein>
    <submittedName>
        <fullName evidence="16">TonB-dependent receptor</fullName>
    </submittedName>
</protein>
<dbReference type="InterPro" id="IPR036942">
    <property type="entry name" value="Beta-barrel_TonB_sf"/>
</dbReference>
<comment type="caution">
    <text evidence="16">The sequence shown here is derived from an EMBL/GenBank/DDBJ whole genome shotgun (WGS) entry which is preliminary data.</text>
</comment>
<proteinExistence type="inferred from homology"/>
<keyword evidence="7" id="KW-0406">Ion transport</keyword>
<evidence type="ECO:0000256" key="12">
    <source>
        <dbReference type="RuleBase" id="RU003357"/>
    </source>
</evidence>
<keyword evidence="4" id="KW-0410">Iron transport</keyword>
<sequence>MKKASSVWRCGFFHRSGLLSAAVLAASSATVSAQPVSHSAQALEVMVVTAQKRDESVQTIPLTVNVVDGSEFLDTGAGLTGGEITRFIPNASAATLDNHGFPRWFLRGIGTGQPSLDNVSPIGFYVDDVYLGAIILSGGPVYDLERVEVLPGPQGTLWGKNSPGGAIHVVNRKPVYENTGYVKGALANYDQRVLQGAINNELIDDQLASRLSFTTETRDLFAKNITKGIYGELEDHSARWQLLANPVDHLDVLFNVHHRTYKHNDTTSYIVFGPEGSVDSRGNPYVRYPDRHYAFNAPSDQTYKQTGSSLTVNYDLNDYVVTSITAWEQAENRGVSDGDTSPQEISRSYNNSEVEQWSQEIRLASPRQDQFNWITGIHWFKTDLNHYAASGSLDVPDLYPGTANAFSVSDWTGDTTSYAAFFSFTYSLTDRFNLTAGVRWSDEEKSIDSLRERARAPVSFNNLRQWWHRESVNNALTPFVTYENERRWRETTWDITPEYAWTDNFRTYLRVAKGFRGGGYIASPANQAGAGTFDPEFITSYEVGVKSEWLDNRIIFNGAAFYYDYDDIQINIFKWDAALNQSVSRMQNAASASVKGVEFQLQALLLDGLRLRTSVGLLDTEYKDYRDDLGNDYSGASFARAPKASAVIGLDYTLGFSSGDLVLGTDINARSNFHFSSTQANDPRQHHAGYTLVNIRSSWKFHRLPLQITAYVDNVADKIYSQATSPQGPDVIGYALGAPRTYGVSAQYSW</sequence>
<keyword evidence="6" id="KW-0408">Iron</keyword>
<dbReference type="AlphaFoldDB" id="A0A928V077"/>
<accession>A0A928V077</accession>
<feature type="signal peptide" evidence="13">
    <location>
        <begin position="1"/>
        <end position="33"/>
    </location>
</feature>
<keyword evidence="17" id="KW-1185">Reference proteome</keyword>
<keyword evidence="5 11" id="KW-0812">Transmembrane</keyword>
<keyword evidence="16" id="KW-0675">Receptor</keyword>
<keyword evidence="10 11" id="KW-0998">Cell outer membrane</keyword>
<organism evidence="16 17">
    <name type="scientific">Cellvibrio polysaccharolyticus</name>
    <dbReference type="NCBI Taxonomy" id="2082724"/>
    <lineage>
        <taxon>Bacteria</taxon>
        <taxon>Pseudomonadati</taxon>
        <taxon>Pseudomonadota</taxon>
        <taxon>Gammaproteobacteria</taxon>
        <taxon>Cellvibrionales</taxon>
        <taxon>Cellvibrionaceae</taxon>
        <taxon>Cellvibrio</taxon>
    </lineage>
</organism>
<dbReference type="InterPro" id="IPR000531">
    <property type="entry name" value="Beta-barrel_TonB"/>
</dbReference>
<dbReference type="SUPFAM" id="SSF56935">
    <property type="entry name" value="Porins"/>
    <property type="match status" value="1"/>
</dbReference>
<feature type="domain" description="TonB-dependent receptor plug" evidence="15">
    <location>
        <begin position="57"/>
        <end position="166"/>
    </location>
</feature>
<evidence type="ECO:0000259" key="14">
    <source>
        <dbReference type="Pfam" id="PF00593"/>
    </source>
</evidence>
<keyword evidence="9 11" id="KW-0472">Membrane</keyword>
<reference evidence="16" key="1">
    <citation type="submission" date="2018-07" db="EMBL/GenBank/DDBJ databases">
        <title>Genome assembly of strain Ka43.</title>
        <authorList>
            <person name="Kukolya J."/>
            <person name="Nagy I."/>
            <person name="Horvath B."/>
            <person name="Toth A."/>
        </authorList>
    </citation>
    <scope>NUCLEOTIDE SEQUENCE</scope>
    <source>
        <strain evidence="16">KB43</strain>
    </source>
</reference>
<gene>
    <name evidence="16" type="ORF">C4F51_04480</name>
</gene>
<evidence type="ECO:0000256" key="11">
    <source>
        <dbReference type="PROSITE-ProRule" id="PRU01360"/>
    </source>
</evidence>
<evidence type="ECO:0000313" key="16">
    <source>
        <dbReference type="EMBL" id="MBE8716440.1"/>
    </source>
</evidence>
<evidence type="ECO:0000256" key="2">
    <source>
        <dbReference type="ARBA" id="ARBA00022448"/>
    </source>
</evidence>
<dbReference type="RefSeq" id="WP_193907524.1">
    <property type="nucleotide sequence ID" value="NZ_PRDL01000001.1"/>
</dbReference>
<dbReference type="PANTHER" id="PTHR32552">
    <property type="entry name" value="FERRICHROME IRON RECEPTOR-RELATED"/>
    <property type="match status" value="1"/>
</dbReference>
<keyword evidence="8 12" id="KW-0798">TonB box</keyword>
<evidence type="ECO:0000256" key="3">
    <source>
        <dbReference type="ARBA" id="ARBA00022452"/>
    </source>
</evidence>
<dbReference type="InterPro" id="IPR012910">
    <property type="entry name" value="Plug_dom"/>
</dbReference>
<feature type="domain" description="TonB-dependent receptor-like beta-barrel" evidence="14">
    <location>
        <begin position="259"/>
        <end position="715"/>
    </location>
</feature>
<dbReference type="GO" id="GO:0006826">
    <property type="term" value="P:iron ion transport"/>
    <property type="evidence" value="ECO:0007669"/>
    <property type="project" value="UniProtKB-KW"/>
</dbReference>
<evidence type="ECO:0000256" key="4">
    <source>
        <dbReference type="ARBA" id="ARBA00022496"/>
    </source>
</evidence>
<evidence type="ECO:0000256" key="7">
    <source>
        <dbReference type="ARBA" id="ARBA00023065"/>
    </source>
</evidence>
<comment type="subcellular location">
    <subcellularLocation>
        <location evidence="1 11">Cell outer membrane</location>
        <topology evidence="1 11">Multi-pass membrane protein</topology>
    </subcellularLocation>
</comment>
<evidence type="ECO:0000256" key="9">
    <source>
        <dbReference type="ARBA" id="ARBA00023136"/>
    </source>
</evidence>
<evidence type="ECO:0000259" key="15">
    <source>
        <dbReference type="Pfam" id="PF07715"/>
    </source>
</evidence>
<keyword evidence="13" id="KW-0732">Signal</keyword>
<keyword evidence="2 11" id="KW-0813">Transport</keyword>
<evidence type="ECO:0000256" key="13">
    <source>
        <dbReference type="SAM" id="SignalP"/>
    </source>
</evidence>
<evidence type="ECO:0000256" key="6">
    <source>
        <dbReference type="ARBA" id="ARBA00023004"/>
    </source>
</evidence>
<dbReference type="PROSITE" id="PS52016">
    <property type="entry name" value="TONB_DEPENDENT_REC_3"/>
    <property type="match status" value="1"/>
</dbReference>
<evidence type="ECO:0000256" key="10">
    <source>
        <dbReference type="ARBA" id="ARBA00023237"/>
    </source>
</evidence>
<dbReference type="Pfam" id="PF07715">
    <property type="entry name" value="Plug"/>
    <property type="match status" value="1"/>
</dbReference>
<evidence type="ECO:0000313" key="17">
    <source>
        <dbReference type="Proteomes" id="UP000652567"/>
    </source>
</evidence>
<dbReference type="EMBL" id="PRDL01000001">
    <property type="protein sequence ID" value="MBE8716440.1"/>
    <property type="molecule type" value="Genomic_DNA"/>
</dbReference>
<evidence type="ECO:0000256" key="1">
    <source>
        <dbReference type="ARBA" id="ARBA00004571"/>
    </source>
</evidence>
<keyword evidence="3 11" id="KW-1134">Transmembrane beta strand</keyword>
<evidence type="ECO:0000256" key="8">
    <source>
        <dbReference type="ARBA" id="ARBA00023077"/>
    </source>
</evidence>
<evidence type="ECO:0000256" key="5">
    <source>
        <dbReference type="ARBA" id="ARBA00022692"/>
    </source>
</evidence>
<dbReference type="Gene3D" id="2.40.170.20">
    <property type="entry name" value="TonB-dependent receptor, beta-barrel domain"/>
    <property type="match status" value="1"/>
</dbReference>
<feature type="chain" id="PRO_5038070341" evidence="13">
    <location>
        <begin position="34"/>
        <end position="750"/>
    </location>
</feature>
<name>A0A928V077_9GAMM</name>
<comment type="similarity">
    <text evidence="11 12">Belongs to the TonB-dependent receptor family.</text>
</comment>
<dbReference type="PANTHER" id="PTHR32552:SF81">
    <property type="entry name" value="TONB-DEPENDENT OUTER MEMBRANE RECEPTOR"/>
    <property type="match status" value="1"/>
</dbReference>